<dbReference type="EMBL" id="PVTI01000001">
    <property type="protein sequence ID" value="PRY63658.1"/>
    <property type="molecule type" value="Genomic_DNA"/>
</dbReference>
<organism evidence="2 3">
    <name type="scientific">Knoellia remsis</name>
    <dbReference type="NCBI Taxonomy" id="407159"/>
    <lineage>
        <taxon>Bacteria</taxon>
        <taxon>Bacillati</taxon>
        <taxon>Actinomycetota</taxon>
        <taxon>Actinomycetes</taxon>
        <taxon>Micrococcales</taxon>
        <taxon>Intrasporangiaceae</taxon>
        <taxon>Knoellia</taxon>
    </lineage>
</organism>
<sequence length="111" mass="12044">MKEPAISPFEEPSGPAPARAVSRGACDTLAAMRISHFWELMDDEFGESYARTLARGHVLGVLGGRTVQQALDEGVHPRIVWLALCDDMDVPQERRLGVDRPPRPGAGPDAP</sequence>
<protein>
    <recommendedName>
        <fullName evidence="4">DUF3046 family protein</fullName>
    </recommendedName>
</protein>
<dbReference type="InterPro" id="IPR021408">
    <property type="entry name" value="DUF3046"/>
</dbReference>
<gene>
    <name evidence="2" type="ORF">BCF74_10156</name>
</gene>
<name>A0A2T0V0P7_9MICO</name>
<dbReference type="Proteomes" id="UP000237822">
    <property type="component" value="Unassembled WGS sequence"/>
</dbReference>
<evidence type="ECO:0000256" key="1">
    <source>
        <dbReference type="SAM" id="MobiDB-lite"/>
    </source>
</evidence>
<dbReference type="Pfam" id="PF11248">
    <property type="entry name" value="DUF3046"/>
    <property type="match status" value="1"/>
</dbReference>
<keyword evidence="3" id="KW-1185">Reference proteome</keyword>
<accession>A0A2T0V0P7</accession>
<evidence type="ECO:0008006" key="4">
    <source>
        <dbReference type="Google" id="ProtNLM"/>
    </source>
</evidence>
<comment type="caution">
    <text evidence="2">The sequence shown here is derived from an EMBL/GenBank/DDBJ whole genome shotgun (WGS) entry which is preliminary data.</text>
</comment>
<feature type="region of interest" description="Disordered" evidence="1">
    <location>
        <begin position="1"/>
        <end position="20"/>
    </location>
</feature>
<proteinExistence type="predicted"/>
<dbReference type="AlphaFoldDB" id="A0A2T0V0P7"/>
<evidence type="ECO:0000313" key="3">
    <source>
        <dbReference type="Proteomes" id="UP000237822"/>
    </source>
</evidence>
<evidence type="ECO:0000313" key="2">
    <source>
        <dbReference type="EMBL" id="PRY63658.1"/>
    </source>
</evidence>
<reference evidence="2 3" key="1">
    <citation type="submission" date="2018-03" db="EMBL/GenBank/DDBJ databases">
        <title>Genomic Encyclopedia of Archaeal and Bacterial Type Strains, Phase II (KMG-II): from individual species to whole genera.</title>
        <authorList>
            <person name="Goeker M."/>
        </authorList>
    </citation>
    <scope>NUCLEOTIDE SEQUENCE [LARGE SCALE GENOMIC DNA]</scope>
    <source>
        <strain evidence="2 3">ATCC BAA-1496</strain>
    </source>
</reference>